<evidence type="ECO:0000256" key="8">
    <source>
        <dbReference type="SAM" id="Phobius"/>
    </source>
</evidence>
<evidence type="ECO:0000256" key="2">
    <source>
        <dbReference type="ARBA" id="ARBA00008914"/>
    </source>
</evidence>
<evidence type="ECO:0000256" key="7">
    <source>
        <dbReference type="PROSITE-ProRule" id="PRU00473"/>
    </source>
</evidence>
<dbReference type="NCBIfam" id="NF006285">
    <property type="entry name" value="PRK08457.1"/>
    <property type="match status" value="1"/>
</dbReference>
<keyword evidence="11" id="KW-0282">Flagellum</keyword>
<dbReference type="CDD" id="cd07185">
    <property type="entry name" value="OmpA_C-like"/>
    <property type="match status" value="1"/>
</dbReference>
<dbReference type="InterPro" id="IPR025713">
    <property type="entry name" value="MotB-like_N_dom"/>
</dbReference>
<evidence type="ECO:0000259" key="9">
    <source>
        <dbReference type="PROSITE" id="PS51123"/>
    </source>
</evidence>
<comment type="similarity">
    <text evidence="2">Belongs to the MotB family.</text>
</comment>
<keyword evidence="13" id="KW-1185">Reference proteome</keyword>
<comment type="subcellular location">
    <subcellularLocation>
        <location evidence="1">Cell membrane</location>
        <topology evidence="1">Single-pass membrane protein</topology>
    </subcellularLocation>
</comment>
<accession>A0A2G4R4G7</accession>
<evidence type="ECO:0000313" key="13">
    <source>
        <dbReference type="Proteomes" id="UP000811399"/>
    </source>
</evidence>
<evidence type="ECO:0000256" key="5">
    <source>
        <dbReference type="ARBA" id="ARBA00022989"/>
    </source>
</evidence>
<keyword evidence="6 7" id="KW-0472">Membrane</keyword>
<feature type="transmembrane region" description="Helical" evidence="8">
    <location>
        <begin position="20"/>
        <end position="38"/>
    </location>
</feature>
<proteinExistence type="inferred from homology"/>
<dbReference type="AlphaFoldDB" id="A0A2G4R4G7"/>
<keyword evidence="11" id="KW-0969">Cilium</keyword>
<evidence type="ECO:0000256" key="3">
    <source>
        <dbReference type="ARBA" id="ARBA00022475"/>
    </source>
</evidence>
<dbReference type="EMBL" id="VJYU01000003">
    <property type="protein sequence ID" value="MBS4240445.1"/>
    <property type="molecule type" value="Genomic_DNA"/>
</dbReference>
<dbReference type="Gene3D" id="3.30.1330.60">
    <property type="entry name" value="OmpA-like domain"/>
    <property type="match status" value="1"/>
</dbReference>
<keyword evidence="4 8" id="KW-0812">Transmembrane</keyword>
<reference evidence="11" key="1">
    <citation type="submission" date="2015-06" db="EMBL/GenBank/DDBJ databases">
        <authorList>
            <person name="Hoefler B.C."/>
            <person name="Straight P.D."/>
        </authorList>
    </citation>
    <scope>NUCLEOTIDE SEQUENCE [LARGE SCALE GENOMIC DNA]</scope>
    <source>
        <strain evidence="11">73/13</strain>
    </source>
</reference>
<dbReference type="GO" id="GO:0005886">
    <property type="term" value="C:plasma membrane"/>
    <property type="evidence" value="ECO:0007669"/>
    <property type="project" value="UniProtKB-SubCell"/>
</dbReference>
<dbReference type="GeneID" id="77266121"/>
<evidence type="ECO:0000256" key="6">
    <source>
        <dbReference type="ARBA" id="ARBA00023136"/>
    </source>
</evidence>
<dbReference type="SUPFAM" id="SSF103088">
    <property type="entry name" value="OmpA-like"/>
    <property type="match status" value="1"/>
</dbReference>
<gene>
    <name evidence="10" type="primary">motB</name>
    <name evidence="11" type="ORF">AA994_02505</name>
    <name evidence="10" type="ORF">CVU5213_01670</name>
</gene>
<organism evidence="11 12">
    <name type="scientific">Campylobacter vulpis</name>
    <dbReference type="NCBI Taxonomy" id="1655500"/>
    <lineage>
        <taxon>Bacteria</taxon>
        <taxon>Pseudomonadati</taxon>
        <taxon>Campylobacterota</taxon>
        <taxon>Epsilonproteobacteria</taxon>
        <taxon>Campylobacterales</taxon>
        <taxon>Campylobacteraceae</taxon>
        <taxon>Campylobacter</taxon>
    </lineage>
</organism>
<dbReference type="Pfam" id="PF00691">
    <property type="entry name" value="OmpA"/>
    <property type="match status" value="1"/>
</dbReference>
<evidence type="ECO:0000313" key="12">
    <source>
        <dbReference type="Proteomes" id="UP000237472"/>
    </source>
</evidence>
<dbReference type="PANTHER" id="PTHR30329">
    <property type="entry name" value="STATOR ELEMENT OF FLAGELLAR MOTOR COMPLEX"/>
    <property type="match status" value="1"/>
</dbReference>
<evidence type="ECO:0000256" key="1">
    <source>
        <dbReference type="ARBA" id="ARBA00004162"/>
    </source>
</evidence>
<dbReference type="InterPro" id="IPR050330">
    <property type="entry name" value="Bact_OuterMem_StrucFunc"/>
</dbReference>
<dbReference type="RefSeq" id="WP_099461188.1">
    <property type="nucleotide sequence ID" value="NZ_CP041617.1"/>
</dbReference>
<keyword evidence="5 8" id="KW-1133">Transmembrane helix</keyword>
<dbReference type="InterPro" id="IPR036737">
    <property type="entry name" value="OmpA-like_sf"/>
</dbReference>
<sequence length="244" mass="27368">MAKKHKCPECPAGEKWAVPYADFLSLLLALFIALWAISETNPAKVEALKTEFVKIFDYTTTQAVKTESQNTEKHAGASRTPNDEIEALKRLTLSQQETIRKLKAALDQSENQIALNLPSRVEFAKNSAEIVSADVQDYLKRMAQLSLNLPPQAKIEIRGFTDNSDSALRSFELGYERAKSVMQYFIEGGVSVEKLSIKSYGFNEPLLNHAPNDLANNRAEIYFKVDIDDDNAQKSILELLQRAN</sequence>
<reference evidence="10 13" key="4">
    <citation type="journal article" date="2021" name="Syst. Appl. Microbiol.">
        <title>nCampylobacter vulpis sp. nov. isolated from wild red foxes.</title>
        <authorList>
            <person name="Parisi A."/>
            <person name="Chiara M."/>
            <person name="Caffara M."/>
            <person name="Mion D."/>
            <person name="Miller W.G."/>
            <person name="Caruso M."/>
            <person name="Manzari C."/>
            <person name="Florio D."/>
            <person name="Capozzi L."/>
            <person name="D'Erchia A.M."/>
            <person name="Manzulli V."/>
            <person name="Zanoni R.G."/>
        </authorList>
    </citation>
    <scope>NUCLEOTIDE SEQUENCE [LARGE SCALE GENOMIC DNA]</scope>
    <source>
        <strain evidence="10 13">52/13</strain>
    </source>
</reference>
<evidence type="ECO:0000256" key="4">
    <source>
        <dbReference type="ARBA" id="ARBA00022692"/>
    </source>
</evidence>
<keyword evidence="3" id="KW-1003">Cell membrane</keyword>
<dbReference type="EMBL" id="LDWY01000029">
    <property type="protein sequence ID" value="PHY91456.1"/>
    <property type="molecule type" value="Genomic_DNA"/>
</dbReference>
<reference evidence="12" key="2">
    <citation type="submission" date="2015-06" db="EMBL/GenBank/DDBJ databases">
        <authorList>
            <person name="Parisi A."/>
            <person name="Chiara M."/>
            <person name="Florio D."/>
            <person name="Miccolupo A."/>
            <person name="Manzari C."/>
            <person name="Mion D."/>
            <person name="Caruso M."/>
            <person name="D'erchia A.M."/>
            <person name="Zanoni R."/>
        </authorList>
    </citation>
    <scope>NUCLEOTIDE SEQUENCE [LARGE SCALE GENOMIC DNA]</scope>
    <source>
        <strain evidence="12">73/13</strain>
    </source>
</reference>
<keyword evidence="11" id="KW-0966">Cell projection</keyword>
<dbReference type="InterPro" id="IPR006665">
    <property type="entry name" value="OmpA-like"/>
</dbReference>
<reference evidence="10" key="3">
    <citation type="submission" date="2019-07" db="EMBL/GenBank/DDBJ databases">
        <authorList>
            <person name="Miller W.G."/>
        </authorList>
    </citation>
    <scope>NUCLEOTIDE SEQUENCE</scope>
    <source>
        <strain evidence="10">52/13</strain>
    </source>
</reference>
<evidence type="ECO:0000313" key="10">
    <source>
        <dbReference type="EMBL" id="MBS4240445.1"/>
    </source>
</evidence>
<feature type="domain" description="OmpA-like" evidence="9">
    <location>
        <begin position="110"/>
        <end position="227"/>
    </location>
</feature>
<dbReference type="PROSITE" id="PS51123">
    <property type="entry name" value="OMPA_2"/>
    <property type="match status" value="1"/>
</dbReference>
<dbReference type="PANTHER" id="PTHR30329:SF21">
    <property type="entry name" value="LIPOPROTEIN YIAD-RELATED"/>
    <property type="match status" value="1"/>
</dbReference>
<name>A0A2G4R4G7_9BACT</name>
<dbReference type="Proteomes" id="UP000811399">
    <property type="component" value="Unassembled WGS sequence"/>
</dbReference>
<dbReference type="Proteomes" id="UP000237472">
    <property type="component" value="Unassembled WGS sequence"/>
</dbReference>
<evidence type="ECO:0000313" key="11">
    <source>
        <dbReference type="EMBL" id="PHY91456.1"/>
    </source>
</evidence>
<dbReference type="OrthoDB" id="5292153at2"/>
<comment type="caution">
    <text evidence="11">The sequence shown here is derived from an EMBL/GenBank/DDBJ whole genome shotgun (WGS) entry which is preliminary data.</text>
</comment>
<protein>
    <submittedName>
        <fullName evidence="11">Flagellar motor protein MotB</fullName>
    </submittedName>
</protein>
<dbReference type="Pfam" id="PF13677">
    <property type="entry name" value="MotB_plug"/>
    <property type="match status" value="1"/>
</dbReference>